<dbReference type="AlphaFoldDB" id="A0A2S3UFN9"/>
<name>A0A2S3UFN9_LACPA</name>
<sequence>MKSFRWSHVISYLIMVIVLVFFAFVLYQVIMLGVHSVSNSFFINFGQH</sequence>
<keyword evidence="1" id="KW-0812">Transmembrane</keyword>
<feature type="transmembrane region" description="Helical" evidence="1">
    <location>
        <begin position="12"/>
        <end position="34"/>
    </location>
</feature>
<keyword evidence="1" id="KW-0472">Membrane</keyword>
<protein>
    <submittedName>
        <fullName evidence="2">Uncharacterized protein</fullName>
    </submittedName>
</protein>
<dbReference type="EMBL" id="LGIY01000007">
    <property type="protein sequence ID" value="POE43312.1"/>
    <property type="molecule type" value="Genomic_DNA"/>
</dbReference>
<organism evidence="2 3">
    <name type="scientific">Lacticaseibacillus paracasei</name>
    <name type="common">Lactobacillus paracasei</name>
    <dbReference type="NCBI Taxonomy" id="1597"/>
    <lineage>
        <taxon>Bacteria</taxon>
        <taxon>Bacillati</taxon>
        <taxon>Bacillota</taxon>
        <taxon>Bacilli</taxon>
        <taxon>Lactobacillales</taxon>
        <taxon>Lactobacillaceae</taxon>
        <taxon>Lacticaseibacillus</taxon>
    </lineage>
</organism>
<reference evidence="2 3" key="1">
    <citation type="journal article" date="2015" name="J. Am. Soc. Brew. Chem.">
        <title>Dissolved carbon dioxide selects for lactic acid bacteria able to grow in and spoil packaged beer.</title>
        <authorList>
            <person name="Bergsveinson J."/>
            <person name="Redekop A."/>
            <person name="Zoerb S."/>
            <person name="Ziola B."/>
        </authorList>
    </citation>
    <scope>NUCLEOTIDE SEQUENCE [LARGE SCALE GENOMIC DNA]</scope>
    <source>
        <strain evidence="2 3">CCC B1205</strain>
    </source>
</reference>
<evidence type="ECO:0000313" key="2">
    <source>
        <dbReference type="EMBL" id="POE43312.1"/>
    </source>
</evidence>
<comment type="caution">
    <text evidence="2">The sequence shown here is derived from an EMBL/GenBank/DDBJ whole genome shotgun (WGS) entry which is preliminary data.</text>
</comment>
<evidence type="ECO:0000256" key="1">
    <source>
        <dbReference type="SAM" id="Phobius"/>
    </source>
</evidence>
<gene>
    <name evidence="2" type="ORF">ACX51_06175</name>
</gene>
<evidence type="ECO:0000313" key="3">
    <source>
        <dbReference type="Proteomes" id="UP000237433"/>
    </source>
</evidence>
<dbReference type="Proteomes" id="UP000237433">
    <property type="component" value="Unassembled WGS sequence"/>
</dbReference>
<accession>A0A2S3UFN9</accession>
<dbReference type="RefSeq" id="WP_016381573.1">
    <property type="nucleotide sequence ID" value="NZ_AP018392.1"/>
</dbReference>
<proteinExistence type="predicted"/>
<keyword evidence="1" id="KW-1133">Transmembrane helix</keyword>